<evidence type="ECO:0000259" key="2">
    <source>
        <dbReference type="SMART" id="SM00458"/>
    </source>
</evidence>
<dbReference type="Pfam" id="PF00652">
    <property type="entry name" value="Ricin_B_lectin"/>
    <property type="match status" value="1"/>
</dbReference>
<feature type="chain" id="PRO_5014535109" description="Ricin B lectin domain-containing protein" evidence="1">
    <location>
        <begin position="28"/>
        <end position="151"/>
    </location>
</feature>
<dbReference type="PROSITE" id="PS50231">
    <property type="entry name" value="RICIN_B_LECTIN"/>
    <property type="match status" value="1"/>
</dbReference>
<organism evidence="3">
    <name type="scientific">Mycobacterium gordonae</name>
    <dbReference type="NCBI Taxonomy" id="1778"/>
    <lineage>
        <taxon>Bacteria</taxon>
        <taxon>Bacillati</taxon>
        <taxon>Actinomycetota</taxon>
        <taxon>Actinomycetes</taxon>
        <taxon>Mycobacteriales</taxon>
        <taxon>Mycobacteriaceae</taxon>
        <taxon>Mycobacterium</taxon>
    </lineage>
</organism>
<evidence type="ECO:0000313" key="5">
    <source>
        <dbReference type="Proteomes" id="UP000193928"/>
    </source>
</evidence>
<dbReference type="SUPFAM" id="SSF50370">
    <property type="entry name" value="Ricin B-like lectins"/>
    <property type="match status" value="1"/>
</dbReference>
<dbReference type="Gene3D" id="2.80.10.50">
    <property type="match status" value="1"/>
</dbReference>
<dbReference type="CDD" id="cd00161">
    <property type="entry name" value="beta-trefoil_Ricin-like"/>
    <property type="match status" value="1"/>
</dbReference>
<dbReference type="InterPro" id="IPR035992">
    <property type="entry name" value="Ricin_B-like_lectins"/>
</dbReference>
<dbReference type="EMBL" id="LQOY01000070">
    <property type="protein sequence ID" value="ORV88987.1"/>
    <property type="molecule type" value="Genomic_DNA"/>
</dbReference>
<sequence>MRSFRSFSGVLVAALGIALLSASPANADGPVQVKSRMGDVCLDAPDGSWVTAVVVNPCNGTDSQRWNQNGAQLESVAFPGNCLTSPNEDRWTAHLGPCLNWFNQQWNAQPNGHITIGLDGCLTVLGGPNPGTWVSTRFCGGGVDQGWDLVP</sequence>
<keyword evidence="1" id="KW-0732">Signal</keyword>
<proteinExistence type="predicted"/>
<dbReference type="Proteomes" id="UP000193928">
    <property type="component" value="Unassembled WGS sequence"/>
</dbReference>
<protein>
    <recommendedName>
        <fullName evidence="2">Ricin B lectin domain-containing protein</fullName>
    </recommendedName>
</protein>
<dbReference type="EMBL" id="MAEM01000455">
    <property type="protein sequence ID" value="OBR99338.1"/>
    <property type="molecule type" value="Genomic_DNA"/>
</dbReference>
<dbReference type="Proteomes" id="UP000093757">
    <property type="component" value="Unassembled WGS sequence"/>
</dbReference>
<accession>A0A1A6BAR5</accession>
<name>A0A1A6BAR5_MYCGO</name>
<dbReference type="RefSeq" id="WP_065136280.1">
    <property type="nucleotide sequence ID" value="NZ_JACKSU010000043.1"/>
</dbReference>
<dbReference type="InterPro" id="IPR000772">
    <property type="entry name" value="Ricin_B_lectin"/>
</dbReference>
<reference evidence="3" key="2">
    <citation type="submission" date="2016-06" db="EMBL/GenBank/DDBJ databases">
        <authorList>
            <person name="Kjaerup R.B."/>
            <person name="Dalgaard T.S."/>
            <person name="Juul-Madsen H.R."/>
        </authorList>
    </citation>
    <scope>NUCLEOTIDE SEQUENCE [LARGE SCALE GENOMIC DNA]</scope>
    <source>
        <strain evidence="3">1245752.6</strain>
    </source>
</reference>
<dbReference type="OrthoDB" id="4192775at2"/>
<evidence type="ECO:0000313" key="3">
    <source>
        <dbReference type="EMBL" id="OBR99338.1"/>
    </source>
</evidence>
<feature type="signal peptide" evidence="1">
    <location>
        <begin position="1"/>
        <end position="27"/>
    </location>
</feature>
<dbReference type="SMART" id="SM00458">
    <property type="entry name" value="RICIN"/>
    <property type="match status" value="1"/>
</dbReference>
<dbReference type="AlphaFoldDB" id="A0A1A6BAR5"/>
<evidence type="ECO:0000313" key="4">
    <source>
        <dbReference type="EMBL" id="ORV88987.1"/>
    </source>
</evidence>
<gene>
    <name evidence="3" type="ORF">A9W98_30790</name>
    <name evidence="4" type="ORF">AWC08_22020</name>
</gene>
<reference evidence="4 5" key="1">
    <citation type="submission" date="2016-01" db="EMBL/GenBank/DDBJ databases">
        <title>The new phylogeny of the genus Mycobacterium.</title>
        <authorList>
            <person name="Tarcisio F."/>
            <person name="Conor M."/>
            <person name="Antonella G."/>
            <person name="Elisabetta G."/>
            <person name="Giulia F.S."/>
            <person name="Sara T."/>
            <person name="Anna F."/>
            <person name="Clotilde B."/>
            <person name="Roberto B."/>
            <person name="Veronica D.S."/>
            <person name="Fabio R."/>
            <person name="Monica P."/>
            <person name="Olivier J."/>
            <person name="Enrico T."/>
            <person name="Nicola S."/>
        </authorList>
    </citation>
    <scope>NUCLEOTIDE SEQUENCE [LARGE SCALE GENOMIC DNA]</scope>
    <source>
        <strain evidence="4 5">DSM 44160</strain>
    </source>
</reference>
<keyword evidence="5" id="KW-1185">Reference proteome</keyword>
<evidence type="ECO:0000256" key="1">
    <source>
        <dbReference type="SAM" id="SignalP"/>
    </source>
</evidence>
<feature type="domain" description="Ricin B lectin" evidence="2">
    <location>
        <begin position="29"/>
        <end position="150"/>
    </location>
</feature>
<comment type="caution">
    <text evidence="3">The sequence shown here is derived from an EMBL/GenBank/DDBJ whole genome shotgun (WGS) entry which is preliminary data.</text>
</comment>